<protein>
    <submittedName>
        <fullName evidence="6">Conserved repeat protein</fullName>
    </submittedName>
</protein>
<evidence type="ECO:0000256" key="3">
    <source>
        <dbReference type="SAM" id="SignalP"/>
    </source>
</evidence>
<dbReference type="InterPro" id="IPR046473">
    <property type="entry name" value="Sgo0707-like_N2"/>
</dbReference>
<dbReference type="eggNOG" id="COG4932">
    <property type="taxonomic scope" value="Bacteria"/>
</dbReference>
<feature type="compositionally biased region" description="Basic and acidic residues" evidence="1">
    <location>
        <begin position="825"/>
        <end position="834"/>
    </location>
</feature>
<dbReference type="PANTHER" id="PTHR34819:SF5">
    <property type="entry name" value="CONSERVED REPEAT DOMAIN PROTEIN"/>
    <property type="match status" value="1"/>
</dbReference>
<feature type="region of interest" description="Disordered" evidence="1">
    <location>
        <begin position="1412"/>
        <end position="1449"/>
    </location>
</feature>
<feature type="signal peptide" evidence="3">
    <location>
        <begin position="1"/>
        <end position="19"/>
    </location>
</feature>
<evidence type="ECO:0000313" key="7">
    <source>
        <dbReference type="Proteomes" id="UP000004754"/>
    </source>
</evidence>
<feature type="transmembrane region" description="Helical" evidence="2">
    <location>
        <begin position="1452"/>
        <end position="1472"/>
    </location>
</feature>
<feature type="region of interest" description="Disordered" evidence="1">
    <location>
        <begin position="924"/>
        <end position="948"/>
    </location>
</feature>
<feature type="compositionally biased region" description="Polar residues" evidence="1">
    <location>
        <begin position="807"/>
        <end position="824"/>
    </location>
</feature>
<dbReference type="InterPro" id="IPR043630">
    <property type="entry name" value="Sgo0707_N1"/>
</dbReference>
<sequence length="1478" mass="160575">MMFVLMLFGMSAPSMQVFAQSPNRGLEISHTDLDLSKLDMYEFKCRQENMQVLHTDSGTLQQTVVPNGKWKKSTVFMHKFNKSATQQGFDNVLELLFSNAGEINGRKVNVRVKVNHLRLNPTQYCGQQENFNDPNSGVPFLTVDQNWGDSGIQLMDHIYPDHPNFNSNVEQAFGIRAEVTATLEYADGTPCDLKLTMQPTDIDVKPGNKLYNGNKTSFYEGVGVQNINTAIDKIVYNNDVKIQEHDYLNNWHWWEAHPSMPEVGTSGVDEYNKTGFAMRAKANSIRFAYYSAATSGSLFKFYAEVPYYNNPEKTAKKVVDKKEVPKKVGEPIKYTVTYTVPRPGVDIIDDIKSLKFTDQFDKKVDFKNAQVKLDGQVLNEGTDYKLSKIEAEGVPPTIEIDIINKALFGRDKAGKVYEITYNTVTNKKALVKGDDEVVNSTARMYFDNTPVFANTVKTKLIPPKGPEKTVFKGGTTTVIDGKVVQPESELTYAVTYKNTTGEDVKATITDKIPAHTKFVSAENGGKESGGVVTWKADVAKDQSVTVKFTVKVDKNVNGAPIDNVAKVNDGTNDFTTNETHNPTPTGPEKTVFKGGTTTKIDGQVVQPESELTYAVTYKNTTGKNVKATITDKIPEHTTFVSAENGGAEKDGVVTWKADVAKDQSVTVKFTVKVDKNVNGASIGNVAKVNDGTNDFTTNETHNPTPTEPEKTVFKGGTTTQIDGKRVEPGEELTYAVTYKNTTGKDVKATITDKLPAHTSFVSADNGGKEAGGVVTWTADVAKDQSLTVKFTVKVDKNVNGAPVDNQAKVNDGTNDYNTNETHNPTPEEPKKEVFKGGTTTKIDGEVVQPGDELTYAITYKNTTGEDVKATITDKLPQYTSFVSADNGGKEAGGVVTWTADVAKGQSVTVKFTVKVNKKINGVPVDNRAKVNDGTNDYHTNETHNPTPKEPVKEVLKFQSNTKIDGKRVEPGQKITYAITYKNTTGKEADVTITDKIPAHTSFVSADNGGKEAGGVVTWSKKVADGDVFVATFTVQVDRDVNGNVIKNKATANDGKNSYDTNEVTNPTPTKPGKKVFKGNTAIDIDHKRVEPGQELTYAVTYKNTTDQAVKATITDKIPAHTTFVSAENGGKYADGKVTWTADVAKGAGITVKFRVKVDQNVNGAPVDNKARVNDGTNWYNTNETHNPTPKEPIKDVFKPQTTTSIDGKPVKGGQELTYAITYENTTGQAVKATITDKIPAYTSFVSAENGGKEAGGVVTWTADVAKGGRVTVKFTVKVDPNVNGAPVDNKARVNDGTNDYDTNETHNPTPTEPRKEVFKSGTTTNIDGQRVEPGQKLTYAITYANTTGAERDVTITDRIPAYTSFVSADNGGKFAGSVVSGGTVTWTKKVAAGEIFRVTFTVKVDNRPNGATLTNKANVRDGVNDSDTNTVKNPTPKTPEKPAPPKTGDHTGIGLFMLLLLASGGALGTTAVRRRKRQ</sequence>
<keyword evidence="2" id="KW-0472">Membrane</keyword>
<feature type="region of interest" description="Disordered" evidence="1">
    <location>
        <begin position="1285"/>
        <end position="1318"/>
    </location>
</feature>
<dbReference type="InterPro" id="IPR026466">
    <property type="entry name" value="Fim_isopep_form_D2_dom"/>
</dbReference>
<feature type="chain" id="PRO_5003206605" evidence="3">
    <location>
        <begin position="20"/>
        <end position="1478"/>
    </location>
</feature>
<proteinExistence type="predicted"/>
<dbReference type="STRING" id="887929.HMP0721_2096"/>
<feature type="compositionally biased region" description="Polar residues" evidence="1">
    <location>
        <begin position="1174"/>
        <end position="1187"/>
    </location>
</feature>
<accession>E6MJB1</accession>
<dbReference type="InterPro" id="IPR047589">
    <property type="entry name" value="DUF11_rpt"/>
</dbReference>
<dbReference type="OrthoDB" id="2237794at2"/>
<dbReference type="Pfam" id="PF18873">
    <property type="entry name" value="Sgo0707_N1"/>
    <property type="match status" value="1"/>
</dbReference>
<feature type="region of interest" description="Disordered" evidence="1">
    <location>
        <begin position="1166"/>
        <end position="1191"/>
    </location>
</feature>
<dbReference type="InterPro" id="IPR051172">
    <property type="entry name" value="Chlamydia_OmcB"/>
</dbReference>
<evidence type="ECO:0000256" key="1">
    <source>
        <dbReference type="SAM" id="MobiDB-lite"/>
    </source>
</evidence>
<gene>
    <name evidence="6" type="ORF">HMP0721_2096</name>
</gene>
<comment type="caution">
    <text evidence="6">The sequence shown here is derived from an EMBL/GenBank/DDBJ whole genome shotgun (WGS) entry which is preliminary data.</text>
</comment>
<dbReference type="Proteomes" id="UP000004754">
    <property type="component" value="Unassembled WGS sequence"/>
</dbReference>
<dbReference type="Pfam" id="PF20623">
    <property type="entry name" value="Sgo0707_N2"/>
    <property type="match status" value="1"/>
</dbReference>
<feature type="compositionally biased region" description="Polar residues" evidence="1">
    <location>
        <begin position="932"/>
        <end position="945"/>
    </location>
</feature>
<name>E6MJB1_9FIRM</name>
<keyword evidence="2" id="KW-1133">Transmembrane helix</keyword>
<keyword evidence="7" id="KW-1185">Reference proteome</keyword>
<dbReference type="Gene3D" id="2.60.40.740">
    <property type="match status" value="8"/>
</dbReference>
<evidence type="ECO:0000256" key="2">
    <source>
        <dbReference type="SAM" id="Phobius"/>
    </source>
</evidence>
<evidence type="ECO:0000259" key="5">
    <source>
        <dbReference type="Pfam" id="PF20623"/>
    </source>
</evidence>
<organism evidence="6 7">
    <name type="scientific">Pseudoramibacter alactolyticus ATCC 23263</name>
    <dbReference type="NCBI Taxonomy" id="887929"/>
    <lineage>
        <taxon>Bacteria</taxon>
        <taxon>Bacillati</taxon>
        <taxon>Bacillota</taxon>
        <taxon>Clostridia</taxon>
        <taxon>Eubacteriales</taxon>
        <taxon>Eubacteriaceae</taxon>
        <taxon>Pseudoramibacter</taxon>
    </lineage>
</organism>
<evidence type="ECO:0000259" key="4">
    <source>
        <dbReference type="Pfam" id="PF18873"/>
    </source>
</evidence>
<keyword evidence="2" id="KW-0812">Transmembrane</keyword>
<keyword evidence="3" id="KW-0732">Signal</keyword>
<dbReference type="NCBIfam" id="TIGR04226">
    <property type="entry name" value="RrgB_K2N_iso_D2"/>
    <property type="match status" value="1"/>
</dbReference>
<feature type="region of interest" description="Disordered" evidence="1">
    <location>
        <begin position="801"/>
        <end position="835"/>
    </location>
</feature>
<dbReference type="HOGENOM" id="CLU_249802_0_0_9"/>
<evidence type="ECO:0000313" key="6">
    <source>
        <dbReference type="EMBL" id="EFV00788.1"/>
    </source>
</evidence>
<feature type="domain" description="Sgo0707-like N2" evidence="5">
    <location>
        <begin position="313"/>
        <end position="459"/>
    </location>
</feature>
<feature type="domain" description="Sgo0707 N-terminal" evidence="4">
    <location>
        <begin position="25"/>
        <end position="303"/>
    </location>
</feature>
<dbReference type="PANTHER" id="PTHR34819">
    <property type="entry name" value="LARGE CYSTEINE-RICH PERIPLASMIC PROTEIN OMCB"/>
    <property type="match status" value="1"/>
</dbReference>
<reference evidence="6 7" key="1">
    <citation type="submission" date="2010-12" db="EMBL/GenBank/DDBJ databases">
        <authorList>
            <person name="Muzny D."/>
            <person name="Qin X."/>
            <person name="Deng J."/>
            <person name="Jiang H."/>
            <person name="Liu Y."/>
            <person name="Qu J."/>
            <person name="Song X.-Z."/>
            <person name="Zhang L."/>
            <person name="Thornton R."/>
            <person name="Coyle M."/>
            <person name="Francisco L."/>
            <person name="Jackson L."/>
            <person name="Javaid M."/>
            <person name="Korchina V."/>
            <person name="Kovar C."/>
            <person name="Mata R."/>
            <person name="Mathew T."/>
            <person name="Ngo R."/>
            <person name="Nguyen L."/>
            <person name="Nguyen N."/>
            <person name="Okwuonu G."/>
            <person name="Ongeri F."/>
            <person name="Pham C."/>
            <person name="Simmons D."/>
            <person name="Wilczek-Boney K."/>
            <person name="Hale W."/>
            <person name="Jakkamsetti A."/>
            <person name="Pham P."/>
            <person name="Ruth R."/>
            <person name="San Lucas F."/>
            <person name="Warren J."/>
            <person name="Zhang J."/>
            <person name="Zhao Z."/>
            <person name="Zhou C."/>
            <person name="Zhu D."/>
            <person name="Lee S."/>
            <person name="Bess C."/>
            <person name="Blankenburg K."/>
            <person name="Forbes L."/>
            <person name="Fu Q."/>
            <person name="Gubbala S."/>
            <person name="Hirani K."/>
            <person name="Jayaseelan J.C."/>
            <person name="Lara F."/>
            <person name="Munidasa M."/>
            <person name="Palculict T."/>
            <person name="Patil S."/>
            <person name="Pu L.-L."/>
            <person name="Saada N."/>
            <person name="Tang L."/>
            <person name="Weissenberger G."/>
            <person name="Zhu Y."/>
            <person name="Hemphill L."/>
            <person name="Shang Y."/>
            <person name="Youmans B."/>
            <person name="Ayvaz T."/>
            <person name="Ross M."/>
            <person name="Santibanez J."/>
            <person name="Aqrawi P."/>
            <person name="Gross S."/>
            <person name="Joshi V."/>
            <person name="Fowler G."/>
            <person name="Nazareth L."/>
            <person name="Reid J."/>
            <person name="Worley K."/>
            <person name="Petrosino J."/>
            <person name="Highlander S."/>
            <person name="Gibbs R."/>
        </authorList>
    </citation>
    <scope>NUCLEOTIDE SEQUENCE [LARGE SCALE GENOMIC DNA]</scope>
    <source>
        <strain evidence="6 7">ATCC 23263</strain>
    </source>
</reference>
<dbReference type="NCBIfam" id="TIGR01451">
    <property type="entry name" value="B_ant_repeat"/>
    <property type="match status" value="6"/>
</dbReference>
<dbReference type="EMBL" id="AEQN01000027">
    <property type="protein sequence ID" value="EFV00788.1"/>
    <property type="molecule type" value="Genomic_DNA"/>
</dbReference>